<protein>
    <recommendedName>
        <fullName evidence="11">RNA polymerase II-associated protein 1 C-terminal domain-containing protein</fullName>
    </recommendedName>
</protein>
<dbReference type="InterPro" id="IPR057989">
    <property type="entry name" value="TPR_RPAP1/MINIYO-like"/>
</dbReference>
<dbReference type="Pfam" id="PF08621">
    <property type="entry name" value="RPAP1_N"/>
    <property type="match status" value="1"/>
</dbReference>
<dbReference type="OrthoDB" id="348201at2759"/>
<evidence type="ECO:0000313" key="9">
    <source>
        <dbReference type="EMBL" id="KAG6379413.1"/>
    </source>
</evidence>
<comment type="subcellular location">
    <subcellularLocation>
        <location evidence="1">Nucleus</location>
    </subcellularLocation>
</comment>
<dbReference type="InterPro" id="IPR013929">
    <property type="entry name" value="RPAP1_C"/>
</dbReference>
<evidence type="ECO:0000259" key="8">
    <source>
        <dbReference type="Pfam" id="PF25766"/>
    </source>
</evidence>
<dbReference type="InterPro" id="IPR013930">
    <property type="entry name" value="RPAP1_N"/>
</dbReference>
<feature type="region of interest" description="Disordered" evidence="5">
    <location>
        <begin position="60"/>
        <end position="88"/>
    </location>
</feature>
<organism evidence="9 10">
    <name type="scientific">Boletus reticuloceps</name>
    <dbReference type="NCBI Taxonomy" id="495285"/>
    <lineage>
        <taxon>Eukaryota</taxon>
        <taxon>Fungi</taxon>
        <taxon>Dikarya</taxon>
        <taxon>Basidiomycota</taxon>
        <taxon>Agaricomycotina</taxon>
        <taxon>Agaricomycetes</taxon>
        <taxon>Agaricomycetidae</taxon>
        <taxon>Boletales</taxon>
        <taxon>Boletineae</taxon>
        <taxon>Boletaceae</taxon>
        <taxon>Boletoideae</taxon>
        <taxon>Boletus</taxon>
    </lineage>
</organism>
<sequence>MSSHDRSLVGSVVERTKPRTESAPSSRFTRTPGRGFPAAQHRFKSAFARARDEVNLKGDVAGSRHTDVPFGVSNKPQKQPSVASPGPIIDPKPIPTNTDALLHQIHDENMRTIARMSDDDIEHEKRAILEQLGEGTGELLRRVHEARRRKVAKEKEAQAQAELEERAAQEPAGKADDTKGDRDARQTTECDHKDIVNVASPTPRRVSDGLATKPGVLRVKSLENMGWTVPSPLPATSSTRPSSRTGRKLRFAEVTPDDVHVYESAPISPKRTVFALPPPPDTKDDSIISLGTYRQDAISSKRAHSTNGVTEDQPTRAAKADDEPGEGTPEYIRRRYFPNVPANDPGLAWMEASSLGTTDPSVTRFDLQGVPIPTSLSASLPSHLGLHHHAEGSHAGYTIDDIFLLARSTVPAQRASMLGILAKVAHRLGRQVQHTDSPDEVVVFPGREGQLRNRILAAGLAAIDQIGSLGARAVEVVWQCTVEWDGMTSELEGVELTLAPDTVSSLQLDYLLPQITDVLSHAALPPESLAQLLAVLHWLAQQSNQFSGMIISTPRLVPTILDTFLLTPIPPKEESVLPNPLALQMLITLASASRSNALALLDPADALLRFVTPLPPLSPYPPALATTHLTNTLRFYSTLASYGFYSQIVTTAPQIFTDLASYISSIPSDHEGENASDSSSTQLRIAWASLIEAWTVCATDPHATSPPHEIVWSQVCALGWVADVRKLREGLSNETSDWPLYAGTWDAEAAWLEGARINGIKGGEKEREEASNTLRRTFSTNDGIEFGIVQRALEAVRRDLGKGVPTTTLDGERVLKSLASACNTLASALRLWLACLPPLNDGAPLSDPPFALPLSKLSALSAVLVKDSTWSLPSTLGATYLRIYLRPMTRFMIQFHRVSRHIPGTTPQLWFAQALVFLSRILPGDEYYALAMLDSFHLVTPQFIGVDPAGLPLGTHVDVLRPFFEYTVRPEGAVYVAPLQPNTESVSRSSTLRLPPIPSPPGSSDNDNSNGPSARTFAACLPPTRDFLFAPLTHLLRSGISPVFRAIPGNWTASEVDVVRATLLLAYAARRVLLVHSLEDFVHSPAEVVFACMRVCMLEHGVGTSGMEVEVFRDAGVERLMARLLEPFIMQGRAGGSHAMTPHVCTLEDAVRPYLGATPFYQFYTDLVALYGAVSFGHQTFAALVVAPLAMHYAVDYRRALWCGGDGATSGSGPGHGDGGAGLGDVVKSVRIPMEKVVCTGEGGDPREYLYPIERDVAVLGAYVAALVARDGGGLEGFLRFVAVHHVACTVWGDLDADEEVGKDETNETQGEAEAGAKRREEMRARLLRAVVVRGEVDVVRDVVLYRQRQRTQGPLVWPPTCYRGSEDQDAGSDSVGWREQRLAFVRRAVGDDAAGRVETLSMSSMPTTQSMTRMF</sequence>
<comment type="caution">
    <text evidence="9">The sequence shown here is derived from an EMBL/GenBank/DDBJ whole genome shotgun (WGS) entry which is preliminary data.</text>
</comment>
<feature type="domain" description="RPAP1 C-terminal" evidence="6">
    <location>
        <begin position="363"/>
        <end position="428"/>
    </location>
</feature>
<gene>
    <name evidence="9" type="ORF">JVT61DRAFT_11881</name>
</gene>
<feature type="region of interest" description="Disordered" evidence="5">
    <location>
        <begin position="298"/>
        <end position="330"/>
    </location>
</feature>
<evidence type="ECO:0008006" key="11">
    <source>
        <dbReference type="Google" id="ProtNLM"/>
    </source>
</evidence>
<dbReference type="EMBL" id="JAGFBS010000005">
    <property type="protein sequence ID" value="KAG6379413.1"/>
    <property type="molecule type" value="Genomic_DNA"/>
</dbReference>
<feature type="compositionally biased region" description="Low complexity" evidence="5">
    <location>
        <begin position="1002"/>
        <end position="1013"/>
    </location>
</feature>
<dbReference type="Pfam" id="PF08620">
    <property type="entry name" value="RPAP1_C"/>
    <property type="match status" value="1"/>
</dbReference>
<feature type="domain" description="RPAP1 N-terminal" evidence="7">
    <location>
        <begin position="104"/>
        <end position="142"/>
    </location>
</feature>
<keyword evidence="10" id="KW-1185">Reference proteome</keyword>
<comment type="similarity">
    <text evidence="2">Belongs to the RPAP1 family.</text>
</comment>
<name>A0A8I3ADG2_9AGAM</name>
<dbReference type="PANTHER" id="PTHR21483">
    <property type="entry name" value="RNA POLYMERASE II-ASSOCIATED PROTEIN 1"/>
    <property type="match status" value="1"/>
</dbReference>
<feature type="compositionally biased region" description="Low complexity" evidence="5">
    <location>
        <begin position="234"/>
        <end position="244"/>
    </location>
</feature>
<feature type="region of interest" description="Disordered" evidence="5">
    <location>
        <begin position="1"/>
        <end position="40"/>
    </location>
</feature>
<evidence type="ECO:0000259" key="7">
    <source>
        <dbReference type="Pfam" id="PF08621"/>
    </source>
</evidence>
<proteinExistence type="inferred from homology"/>
<evidence type="ECO:0000256" key="5">
    <source>
        <dbReference type="SAM" id="MobiDB-lite"/>
    </source>
</evidence>
<dbReference type="GO" id="GO:0006366">
    <property type="term" value="P:transcription by RNA polymerase II"/>
    <property type="evidence" value="ECO:0007669"/>
    <property type="project" value="InterPro"/>
</dbReference>
<feature type="region of interest" description="Disordered" evidence="5">
    <location>
        <begin position="226"/>
        <end position="248"/>
    </location>
</feature>
<evidence type="ECO:0000313" key="10">
    <source>
        <dbReference type="Proteomes" id="UP000683000"/>
    </source>
</evidence>
<evidence type="ECO:0000256" key="4">
    <source>
        <dbReference type="ARBA" id="ARBA00023242"/>
    </source>
</evidence>
<dbReference type="Pfam" id="PF25766">
    <property type="entry name" value="TPR_RPAP1"/>
    <property type="match status" value="1"/>
</dbReference>
<feature type="region of interest" description="Disordered" evidence="5">
    <location>
        <begin position="1300"/>
        <end position="1319"/>
    </location>
</feature>
<evidence type="ECO:0000256" key="1">
    <source>
        <dbReference type="ARBA" id="ARBA00004123"/>
    </source>
</evidence>
<keyword evidence="4" id="KW-0539">Nucleus</keyword>
<dbReference type="InterPro" id="IPR039913">
    <property type="entry name" value="RPAP1/Rba50"/>
</dbReference>
<accession>A0A8I3ADG2</accession>
<dbReference type="PANTHER" id="PTHR21483:SF18">
    <property type="entry name" value="RNA POLYMERASE II-ASSOCIATED PROTEIN 1"/>
    <property type="match status" value="1"/>
</dbReference>
<feature type="domain" description="RPAP1/MINIYO-like TPR repeats" evidence="8">
    <location>
        <begin position="1152"/>
        <end position="1202"/>
    </location>
</feature>
<reference evidence="9" key="1">
    <citation type="submission" date="2021-03" db="EMBL/GenBank/DDBJ databases">
        <title>Evolutionary innovations through gain and loss of genes in the ectomycorrhizal Boletales.</title>
        <authorList>
            <person name="Wu G."/>
            <person name="Miyauchi S."/>
            <person name="Morin E."/>
            <person name="Yang Z.-L."/>
            <person name="Xu J."/>
            <person name="Martin F.M."/>
        </authorList>
    </citation>
    <scope>NUCLEOTIDE SEQUENCE</scope>
    <source>
        <strain evidence="9">BR01</strain>
    </source>
</reference>
<feature type="region of interest" description="Disordered" evidence="5">
    <location>
        <begin position="151"/>
        <end position="190"/>
    </location>
</feature>
<feature type="region of interest" description="Disordered" evidence="5">
    <location>
        <begin position="986"/>
        <end position="1015"/>
    </location>
</feature>
<feature type="compositionally biased region" description="Basic and acidic residues" evidence="5">
    <location>
        <begin position="153"/>
        <end position="190"/>
    </location>
</feature>
<evidence type="ECO:0000256" key="3">
    <source>
        <dbReference type="ARBA" id="ARBA00023163"/>
    </source>
</evidence>
<evidence type="ECO:0000256" key="2">
    <source>
        <dbReference type="ARBA" id="ARBA00009953"/>
    </source>
</evidence>
<keyword evidence="3" id="KW-0804">Transcription</keyword>
<evidence type="ECO:0000259" key="6">
    <source>
        <dbReference type="Pfam" id="PF08620"/>
    </source>
</evidence>
<dbReference type="Proteomes" id="UP000683000">
    <property type="component" value="Unassembled WGS sequence"/>
</dbReference>